<organism evidence="7 8">
    <name type="scientific">Actinomyces howellii</name>
    <dbReference type="NCBI Taxonomy" id="52771"/>
    <lineage>
        <taxon>Bacteria</taxon>
        <taxon>Bacillati</taxon>
        <taxon>Actinomycetota</taxon>
        <taxon>Actinomycetes</taxon>
        <taxon>Actinomycetales</taxon>
        <taxon>Actinomycetaceae</taxon>
        <taxon>Actinomyces</taxon>
    </lineage>
</organism>
<keyword evidence="8" id="KW-1185">Reference proteome</keyword>
<evidence type="ECO:0000256" key="1">
    <source>
        <dbReference type="ARBA" id="ARBA00004141"/>
    </source>
</evidence>
<evidence type="ECO:0000256" key="2">
    <source>
        <dbReference type="ARBA" id="ARBA00022692"/>
    </source>
</evidence>
<dbReference type="AlphaFoldDB" id="A0A3S4V5N1"/>
<name>A0A3S4V5N1_9ACTO</name>
<accession>A0A3S4V5N1</accession>
<dbReference type="EMBL" id="LR134350">
    <property type="protein sequence ID" value="VEG29284.1"/>
    <property type="molecule type" value="Genomic_DNA"/>
</dbReference>
<feature type="transmembrane region" description="Helical" evidence="5">
    <location>
        <begin position="49"/>
        <end position="72"/>
    </location>
</feature>
<reference evidence="7 8" key="1">
    <citation type="submission" date="2018-12" db="EMBL/GenBank/DDBJ databases">
        <authorList>
            <consortium name="Pathogen Informatics"/>
        </authorList>
    </citation>
    <scope>NUCLEOTIDE SEQUENCE [LARGE SCALE GENOMIC DNA]</scope>
    <source>
        <strain evidence="7 8">NCTC11636</strain>
    </source>
</reference>
<feature type="domain" description="RDD" evidence="6">
    <location>
        <begin position="43"/>
        <end position="173"/>
    </location>
</feature>
<keyword evidence="3 5" id="KW-1133">Transmembrane helix</keyword>
<dbReference type="GO" id="GO:0016020">
    <property type="term" value="C:membrane"/>
    <property type="evidence" value="ECO:0007669"/>
    <property type="project" value="UniProtKB-SubCell"/>
</dbReference>
<keyword evidence="2 5" id="KW-0812">Transmembrane</keyword>
<keyword evidence="4 5" id="KW-0472">Membrane</keyword>
<dbReference type="Proteomes" id="UP000266895">
    <property type="component" value="Chromosome"/>
</dbReference>
<protein>
    <submittedName>
        <fullName evidence="7">RDD family</fullName>
    </submittedName>
</protein>
<feature type="transmembrane region" description="Helical" evidence="5">
    <location>
        <begin position="135"/>
        <end position="156"/>
    </location>
</feature>
<dbReference type="OrthoDB" id="4951023at2"/>
<evidence type="ECO:0000313" key="8">
    <source>
        <dbReference type="Proteomes" id="UP000266895"/>
    </source>
</evidence>
<gene>
    <name evidence="7" type="ORF">NCTC11636_01971</name>
</gene>
<evidence type="ECO:0000313" key="7">
    <source>
        <dbReference type="EMBL" id="VEG29284.1"/>
    </source>
</evidence>
<evidence type="ECO:0000256" key="3">
    <source>
        <dbReference type="ARBA" id="ARBA00022989"/>
    </source>
</evidence>
<evidence type="ECO:0000259" key="6">
    <source>
        <dbReference type="Pfam" id="PF06271"/>
    </source>
</evidence>
<feature type="transmembrane region" description="Helical" evidence="5">
    <location>
        <begin position="79"/>
        <end position="98"/>
    </location>
</feature>
<sequence length="186" mass="19478">MRTSEPHPYPAPDSLRQHVARVLGQDVAGRLCLFDDNTLYVNAPPGRAFLAWLVDALVVWGTAVALGAAYLLSSSAPDAGVGAVVITVVLALVLPFVYGCCYANGRALGAVVTGTRLVRLRDGGRIGWVRAGGVMLIRVILLPLGLVLDLVGMLAGGSSAGGSVRRTSIDDRATEQLWAAGFRRLG</sequence>
<evidence type="ECO:0000256" key="5">
    <source>
        <dbReference type="SAM" id="Phobius"/>
    </source>
</evidence>
<dbReference type="InterPro" id="IPR010432">
    <property type="entry name" value="RDD"/>
</dbReference>
<evidence type="ECO:0000256" key="4">
    <source>
        <dbReference type="ARBA" id="ARBA00023136"/>
    </source>
</evidence>
<proteinExistence type="predicted"/>
<dbReference type="Pfam" id="PF06271">
    <property type="entry name" value="RDD"/>
    <property type="match status" value="1"/>
</dbReference>
<comment type="subcellular location">
    <subcellularLocation>
        <location evidence="1">Membrane</location>
        <topology evidence="1">Multi-pass membrane protein</topology>
    </subcellularLocation>
</comment>
<dbReference type="RefSeq" id="WP_126382958.1">
    <property type="nucleotide sequence ID" value="NZ_LR134350.1"/>
</dbReference>
<dbReference type="KEGG" id="ahw:NCTC11636_01971"/>